<keyword evidence="2" id="KW-1185">Reference proteome</keyword>
<comment type="caution">
    <text evidence="1">The sequence shown here is derived from an EMBL/GenBank/DDBJ whole genome shotgun (WGS) entry which is preliminary data.</text>
</comment>
<gene>
    <name evidence="1" type="ORF">MRB53_032069</name>
</gene>
<proteinExistence type="predicted"/>
<sequence>MIFFVAFLTGASIELLLRFSKTGKSVTYGRVMGNAFGRTGRIVLQICIVVNNVGVLIVYMIIIGTNINFRVRLHSFLAFSIKKQLLFLLHPTAKLIMHLRCLFLLLPTAKLIMHLRWFKPDLILGGYGVETTIKVVSGMTFQLYQASCRFLLIDTKK</sequence>
<name>A0ACC2KRB6_PERAE</name>
<dbReference type="EMBL" id="CM056818">
    <property type="protein sequence ID" value="KAJ8623540.1"/>
    <property type="molecule type" value="Genomic_DNA"/>
</dbReference>
<reference evidence="1 2" key="1">
    <citation type="journal article" date="2022" name="Hortic Res">
        <title>A haplotype resolved chromosomal level avocado genome allows analysis of novel avocado genes.</title>
        <authorList>
            <person name="Nath O."/>
            <person name="Fletcher S.J."/>
            <person name="Hayward A."/>
            <person name="Shaw L.M."/>
            <person name="Masouleh A.K."/>
            <person name="Furtado A."/>
            <person name="Henry R.J."/>
            <person name="Mitter N."/>
        </authorList>
    </citation>
    <scope>NUCLEOTIDE SEQUENCE [LARGE SCALE GENOMIC DNA]</scope>
    <source>
        <strain evidence="2">cv. Hass</strain>
    </source>
</reference>
<protein>
    <submittedName>
        <fullName evidence="1">Uncharacterized protein</fullName>
    </submittedName>
</protein>
<evidence type="ECO:0000313" key="1">
    <source>
        <dbReference type="EMBL" id="KAJ8623540.1"/>
    </source>
</evidence>
<accession>A0ACC2KRB6</accession>
<dbReference type="Proteomes" id="UP001234297">
    <property type="component" value="Chromosome 10"/>
</dbReference>
<evidence type="ECO:0000313" key="2">
    <source>
        <dbReference type="Proteomes" id="UP001234297"/>
    </source>
</evidence>
<organism evidence="1 2">
    <name type="scientific">Persea americana</name>
    <name type="common">Avocado</name>
    <dbReference type="NCBI Taxonomy" id="3435"/>
    <lineage>
        <taxon>Eukaryota</taxon>
        <taxon>Viridiplantae</taxon>
        <taxon>Streptophyta</taxon>
        <taxon>Embryophyta</taxon>
        <taxon>Tracheophyta</taxon>
        <taxon>Spermatophyta</taxon>
        <taxon>Magnoliopsida</taxon>
        <taxon>Magnoliidae</taxon>
        <taxon>Laurales</taxon>
        <taxon>Lauraceae</taxon>
        <taxon>Persea</taxon>
    </lineage>
</organism>